<evidence type="ECO:0000256" key="4">
    <source>
        <dbReference type="ARBA" id="ARBA00023033"/>
    </source>
</evidence>
<dbReference type="SUPFAM" id="SSF51679">
    <property type="entry name" value="Bacterial luciferase-like"/>
    <property type="match status" value="1"/>
</dbReference>
<dbReference type="InterPro" id="IPR036661">
    <property type="entry name" value="Luciferase-like_sf"/>
</dbReference>
<protein>
    <submittedName>
        <fullName evidence="6">LLM class F420-dependent oxidoreductase</fullName>
    </submittedName>
</protein>
<proteinExistence type="predicted"/>
<keyword evidence="7" id="KW-1185">Reference proteome</keyword>
<keyword evidence="2" id="KW-0288">FMN</keyword>
<keyword evidence="1" id="KW-0285">Flavoprotein</keyword>
<evidence type="ECO:0000256" key="1">
    <source>
        <dbReference type="ARBA" id="ARBA00022630"/>
    </source>
</evidence>
<dbReference type="InterPro" id="IPR050172">
    <property type="entry name" value="SsuD_RutA_monooxygenase"/>
</dbReference>
<dbReference type="PANTHER" id="PTHR42847">
    <property type="entry name" value="ALKANESULFONATE MONOOXYGENASE"/>
    <property type="match status" value="1"/>
</dbReference>
<dbReference type="InterPro" id="IPR011251">
    <property type="entry name" value="Luciferase-like_dom"/>
</dbReference>
<dbReference type="Proteomes" id="UP000054375">
    <property type="component" value="Unassembled WGS sequence"/>
</dbReference>
<comment type="caution">
    <text evidence="6">The sequence shown here is derived from an EMBL/GenBank/DDBJ whole genome shotgun (WGS) entry which is preliminary data.</text>
</comment>
<dbReference type="Pfam" id="PF00296">
    <property type="entry name" value="Bac_luciferase"/>
    <property type="match status" value="1"/>
</dbReference>
<dbReference type="GO" id="GO:0008726">
    <property type="term" value="F:alkanesulfonate monooxygenase activity"/>
    <property type="evidence" value="ECO:0007669"/>
    <property type="project" value="TreeGrafter"/>
</dbReference>
<keyword evidence="3" id="KW-0560">Oxidoreductase</keyword>
<keyword evidence="4" id="KW-0503">Monooxygenase</keyword>
<gene>
    <name evidence="6" type="ORF">AQJ54_24535</name>
</gene>
<sequence>MSIRLGYHIPYFHHTETVTDLFPALVAQVRAAEDSGFDLVTTMDHFYQPPLIGPPDGPMLEAYTLLGALAAATGRVQLSTMVTGIGYRNPALLAKMVTTLDVISQGRAVLGVGAGWHEQEHREYGYEFGTVAERFGRFEEALAIAVPMLRGARPRVDGRWFRAENAINEPRLREDLPLLIGGGGEKKTFAFAARHADHLNIICTASELPRKMAAVRARCAEAGRDPATLETSFAMPLIIDEDGDRARKLLDEALLRSGVNVAELTDSERAAATDRFFVGTPAEVTEQLRERVLCHGVDGLMANMLANAHDPDAITLAGRTLAPLVGLAPEAGTTT</sequence>
<evidence type="ECO:0000259" key="5">
    <source>
        <dbReference type="Pfam" id="PF00296"/>
    </source>
</evidence>
<organism evidence="6 7">
    <name type="scientific">Streptomyces griseorubiginosus</name>
    <dbReference type="NCBI Taxonomy" id="67304"/>
    <lineage>
        <taxon>Bacteria</taxon>
        <taxon>Bacillati</taxon>
        <taxon>Actinomycetota</taxon>
        <taxon>Actinomycetes</taxon>
        <taxon>Kitasatosporales</taxon>
        <taxon>Streptomycetaceae</taxon>
        <taxon>Streptomyces</taxon>
    </lineage>
</organism>
<reference evidence="6 7" key="1">
    <citation type="submission" date="2015-10" db="EMBL/GenBank/DDBJ databases">
        <title>Draft genome sequence of Streptomyces griseorubiginosus DSM 40469, type strain for the species Streptomyces griseorubiginosus.</title>
        <authorList>
            <person name="Ruckert C."/>
            <person name="Winkler A."/>
            <person name="Kalinowski J."/>
            <person name="Kampfer P."/>
            <person name="Glaeser S."/>
        </authorList>
    </citation>
    <scope>NUCLEOTIDE SEQUENCE [LARGE SCALE GENOMIC DNA]</scope>
    <source>
        <strain evidence="6 7">DSM 40469</strain>
    </source>
</reference>
<dbReference type="RefSeq" id="WP_062240982.1">
    <property type="nucleotide sequence ID" value="NZ_JBIBHB010000004.1"/>
</dbReference>
<name>A0A101RYV1_9ACTN</name>
<evidence type="ECO:0000256" key="3">
    <source>
        <dbReference type="ARBA" id="ARBA00023002"/>
    </source>
</evidence>
<evidence type="ECO:0000256" key="2">
    <source>
        <dbReference type="ARBA" id="ARBA00022643"/>
    </source>
</evidence>
<dbReference type="Gene3D" id="3.20.20.30">
    <property type="entry name" value="Luciferase-like domain"/>
    <property type="match status" value="1"/>
</dbReference>
<dbReference type="PANTHER" id="PTHR42847:SF8">
    <property type="entry name" value="CONSERVED PROTEIN"/>
    <property type="match status" value="1"/>
</dbReference>
<dbReference type="AlphaFoldDB" id="A0A101RYV1"/>
<dbReference type="NCBIfam" id="TIGR03560">
    <property type="entry name" value="F420_Rv1855c"/>
    <property type="match status" value="1"/>
</dbReference>
<dbReference type="InterPro" id="IPR019952">
    <property type="entry name" value="F420_OxRdatse_Rv1855c_pred"/>
</dbReference>
<dbReference type="EMBL" id="LMWV01000020">
    <property type="protein sequence ID" value="KUN64202.1"/>
    <property type="molecule type" value="Genomic_DNA"/>
</dbReference>
<evidence type="ECO:0000313" key="7">
    <source>
        <dbReference type="Proteomes" id="UP000054375"/>
    </source>
</evidence>
<accession>A0A101RYV1</accession>
<feature type="domain" description="Luciferase-like" evidence="5">
    <location>
        <begin position="4"/>
        <end position="290"/>
    </location>
</feature>
<dbReference type="GO" id="GO:0046306">
    <property type="term" value="P:alkanesulfonate catabolic process"/>
    <property type="evidence" value="ECO:0007669"/>
    <property type="project" value="TreeGrafter"/>
</dbReference>
<evidence type="ECO:0000313" key="6">
    <source>
        <dbReference type="EMBL" id="KUN64202.1"/>
    </source>
</evidence>